<gene>
    <name evidence="9" type="ORF">PRUPE_2G284700</name>
</gene>
<dbReference type="STRING" id="3760.A0A251QMW4"/>
<dbReference type="Gene3D" id="1.10.287.280">
    <property type="match status" value="1"/>
</dbReference>
<dbReference type="PANTHER" id="PTHR10102:SF1">
    <property type="entry name" value="DNA-DIRECTED RNA POLYMERASE 3, CHLOROPLASTIC"/>
    <property type="match status" value="1"/>
</dbReference>
<protein>
    <recommendedName>
        <fullName evidence="2">DNA-directed RNA polymerase</fullName>
        <ecNumber evidence="2">2.7.7.6</ecNumber>
    </recommendedName>
</protein>
<comment type="catalytic activity">
    <reaction evidence="7">
        <text>RNA(n) + a ribonucleoside 5'-triphosphate = RNA(n+1) + diphosphate</text>
        <dbReference type="Rhea" id="RHEA:21248"/>
        <dbReference type="Rhea" id="RHEA-COMP:14527"/>
        <dbReference type="Rhea" id="RHEA-COMP:17342"/>
        <dbReference type="ChEBI" id="CHEBI:33019"/>
        <dbReference type="ChEBI" id="CHEBI:61557"/>
        <dbReference type="ChEBI" id="CHEBI:140395"/>
        <dbReference type="EC" id="2.7.7.6"/>
    </reaction>
</comment>
<dbReference type="GO" id="GO:0003677">
    <property type="term" value="F:DNA binding"/>
    <property type="evidence" value="ECO:0007669"/>
    <property type="project" value="InterPro"/>
</dbReference>
<dbReference type="AlphaFoldDB" id="A0A251QMW4"/>
<evidence type="ECO:0000313" key="9">
    <source>
        <dbReference type="EMBL" id="ONI25154.1"/>
    </source>
</evidence>
<name>A0A251QMW4_PRUPE</name>
<organism evidence="9 10">
    <name type="scientific">Prunus persica</name>
    <name type="common">Peach</name>
    <name type="synonym">Amygdalus persica</name>
    <dbReference type="NCBI Taxonomy" id="3760"/>
    <lineage>
        <taxon>Eukaryota</taxon>
        <taxon>Viridiplantae</taxon>
        <taxon>Streptophyta</taxon>
        <taxon>Embryophyta</taxon>
        <taxon>Tracheophyta</taxon>
        <taxon>Spermatophyta</taxon>
        <taxon>Magnoliopsida</taxon>
        <taxon>eudicotyledons</taxon>
        <taxon>Gunneridae</taxon>
        <taxon>Pentapetalae</taxon>
        <taxon>rosids</taxon>
        <taxon>fabids</taxon>
        <taxon>Rosales</taxon>
        <taxon>Rosaceae</taxon>
        <taxon>Amygdaloideae</taxon>
        <taxon>Amygdaleae</taxon>
        <taxon>Prunus</taxon>
    </lineage>
</organism>
<keyword evidence="4" id="KW-0808">Transferase</keyword>
<keyword evidence="5" id="KW-0548">Nucleotidyltransferase</keyword>
<keyword evidence="3" id="KW-0240">DNA-directed RNA polymerase</keyword>
<evidence type="ECO:0000256" key="1">
    <source>
        <dbReference type="ARBA" id="ARBA00009493"/>
    </source>
</evidence>
<evidence type="ECO:0000256" key="7">
    <source>
        <dbReference type="ARBA" id="ARBA00048552"/>
    </source>
</evidence>
<evidence type="ECO:0000256" key="3">
    <source>
        <dbReference type="ARBA" id="ARBA00022478"/>
    </source>
</evidence>
<evidence type="ECO:0000313" key="10">
    <source>
        <dbReference type="Proteomes" id="UP000006882"/>
    </source>
</evidence>
<dbReference type="GO" id="GO:0006351">
    <property type="term" value="P:DNA-templated transcription"/>
    <property type="evidence" value="ECO:0007669"/>
    <property type="project" value="InterPro"/>
</dbReference>
<evidence type="ECO:0000256" key="6">
    <source>
        <dbReference type="ARBA" id="ARBA00023163"/>
    </source>
</evidence>
<proteinExistence type="inferred from homology"/>
<dbReference type="InterPro" id="IPR043502">
    <property type="entry name" value="DNA/RNA_pol_sf"/>
</dbReference>
<dbReference type="EMBL" id="CM007652">
    <property type="protein sequence ID" value="ONI25154.1"/>
    <property type="molecule type" value="Genomic_DNA"/>
</dbReference>
<evidence type="ECO:0000259" key="8">
    <source>
        <dbReference type="Pfam" id="PF00940"/>
    </source>
</evidence>
<dbReference type="Pfam" id="PF00940">
    <property type="entry name" value="RNA_pol"/>
    <property type="match status" value="1"/>
</dbReference>
<dbReference type="InterPro" id="IPR046950">
    <property type="entry name" value="DNA-dir_Rpol_C_phage-type"/>
</dbReference>
<evidence type="ECO:0000256" key="4">
    <source>
        <dbReference type="ARBA" id="ARBA00022679"/>
    </source>
</evidence>
<sequence>MFDSATNPVKGNRWWLTAEDPSQYLAASINLLEALNNPSPHTYCHFSFAHPSHQDGSCNGLQHYAALGRDSVRGFVHVNVIAL</sequence>
<reference evidence="9 10" key="1">
    <citation type="journal article" date="2013" name="Nat. Genet.">
        <title>The high-quality draft genome of peach (Prunus persica) identifies unique patterns of genetic diversity, domestication and genome evolution.</title>
        <authorList>
            <consortium name="International Peach Genome Initiative"/>
            <person name="Verde I."/>
            <person name="Abbott A.G."/>
            <person name="Scalabrin S."/>
            <person name="Jung S."/>
            <person name="Shu S."/>
            <person name="Marroni F."/>
            <person name="Zhebentyayeva T."/>
            <person name="Dettori M.T."/>
            <person name="Grimwood J."/>
            <person name="Cattonaro F."/>
            <person name="Zuccolo A."/>
            <person name="Rossini L."/>
            <person name="Jenkins J."/>
            <person name="Vendramin E."/>
            <person name="Meisel L.A."/>
            <person name="Decroocq V."/>
            <person name="Sosinski B."/>
            <person name="Prochnik S."/>
            <person name="Mitros T."/>
            <person name="Policriti A."/>
            <person name="Cipriani G."/>
            <person name="Dondini L."/>
            <person name="Ficklin S."/>
            <person name="Goodstein D.M."/>
            <person name="Xuan P."/>
            <person name="Del Fabbro C."/>
            <person name="Aramini V."/>
            <person name="Copetti D."/>
            <person name="Gonzalez S."/>
            <person name="Horner D.S."/>
            <person name="Falchi R."/>
            <person name="Lucas S."/>
            <person name="Mica E."/>
            <person name="Maldonado J."/>
            <person name="Lazzari B."/>
            <person name="Bielenberg D."/>
            <person name="Pirona R."/>
            <person name="Miculan M."/>
            <person name="Barakat A."/>
            <person name="Testolin R."/>
            <person name="Stella A."/>
            <person name="Tartarini S."/>
            <person name="Tonutti P."/>
            <person name="Arus P."/>
            <person name="Orellana A."/>
            <person name="Wells C."/>
            <person name="Main D."/>
            <person name="Vizzotto G."/>
            <person name="Silva H."/>
            <person name="Salamini F."/>
            <person name="Schmutz J."/>
            <person name="Morgante M."/>
            <person name="Rokhsar D.S."/>
        </authorList>
    </citation>
    <scope>NUCLEOTIDE SEQUENCE [LARGE SCALE GENOMIC DNA]</scope>
    <source>
        <strain evidence="10">cv. Nemared</strain>
    </source>
</reference>
<evidence type="ECO:0000256" key="5">
    <source>
        <dbReference type="ARBA" id="ARBA00022695"/>
    </source>
</evidence>
<dbReference type="Gramene" id="ONI25154">
    <property type="protein sequence ID" value="ONI25154"/>
    <property type="gene ID" value="PRUPE_2G284700"/>
</dbReference>
<evidence type="ECO:0000256" key="2">
    <source>
        <dbReference type="ARBA" id="ARBA00012418"/>
    </source>
</evidence>
<feature type="domain" description="DNA-directed RNA polymerase C-terminal" evidence="8">
    <location>
        <begin position="2"/>
        <end position="81"/>
    </location>
</feature>
<dbReference type="GO" id="GO:0000428">
    <property type="term" value="C:DNA-directed RNA polymerase complex"/>
    <property type="evidence" value="ECO:0007669"/>
    <property type="project" value="UniProtKB-KW"/>
</dbReference>
<keyword evidence="6" id="KW-0804">Transcription</keyword>
<dbReference type="PANTHER" id="PTHR10102">
    <property type="entry name" value="DNA-DIRECTED RNA POLYMERASE, MITOCHONDRIAL"/>
    <property type="match status" value="1"/>
</dbReference>
<keyword evidence="10" id="KW-1185">Reference proteome</keyword>
<dbReference type="Proteomes" id="UP000006882">
    <property type="component" value="Chromosome G2"/>
</dbReference>
<dbReference type="SUPFAM" id="SSF56672">
    <property type="entry name" value="DNA/RNA polymerases"/>
    <property type="match status" value="1"/>
</dbReference>
<dbReference type="InterPro" id="IPR002092">
    <property type="entry name" value="DNA-dir_Rpol_phage-type"/>
</dbReference>
<dbReference type="GO" id="GO:0003899">
    <property type="term" value="F:DNA-directed RNA polymerase activity"/>
    <property type="evidence" value="ECO:0007669"/>
    <property type="project" value="UniProtKB-EC"/>
</dbReference>
<dbReference type="EC" id="2.7.7.6" evidence="2"/>
<accession>A0A251QMW4</accession>
<comment type="similarity">
    <text evidence="1">Belongs to the phage and mitochondrial RNA polymerase family.</text>
</comment>